<dbReference type="Proteomes" id="UP001501666">
    <property type="component" value="Unassembled WGS sequence"/>
</dbReference>
<evidence type="ECO:0000313" key="1">
    <source>
        <dbReference type="EMBL" id="GAA2645661.1"/>
    </source>
</evidence>
<name>A0ABN3R7L2_9ACTN</name>
<keyword evidence="2" id="KW-1185">Reference proteome</keyword>
<organism evidence="1 2">
    <name type="scientific">Nonomuraea recticatena</name>
    <dbReference type="NCBI Taxonomy" id="46178"/>
    <lineage>
        <taxon>Bacteria</taxon>
        <taxon>Bacillati</taxon>
        <taxon>Actinomycetota</taxon>
        <taxon>Actinomycetes</taxon>
        <taxon>Streptosporangiales</taxon>
        <taxon>Streptosporangiaceae</taxon>
        <taxon>Nonomuraea</taxon>
    </lineage>
</organism>
<reference evidence="1 2" key="1">
    <citation type="journal article" date="2019" name="Int. J. Syst. Evol. Microbiol.">
        <title>The Global Catalogue of Microorganisms (GCM) 10K type strain sequencing project: providing services to taxonomists for standard genome sequencing and annotation.</title>
        <authorList>
            <consortium name="The Broad Institute Genomics Platform"/>
            <consortium name="The Broad Institute Genome Sequencing Center for Infectious Disease"/>
            <person name="Wu L."/>
            <person name="Ma J."/>
        </authorList>
    </citation>
    <scope>NUCLEOTIDE SEQUENCE [LARGE SCALE GENOMIC DNA]</scope>
    <source>
        <strain evidence="1 2">JCM 6835</strain>
    </source>
</reference>
<proteinExistence type="predicted"/>
<dbReference type="InterPro" id="IPR045592">
    <property type="entry name" value="DUF6461"/>
</dbReference>
<accession>A0ABN3R7L2</accession>
<dbReference type="Pfam" id="PF20062">
    <property type="entry name" value="DUF6461"/>
    <property type="match status" value="1"/>
</dbReference>
<gene>
    <name evidence="1" type="ORF">GCM10010412_007740</name>
</gene>
<comment type="caution">
    <text evidence="1">The sequence shown here is derived from an EMBL/GenBank/DDBJ whole genome shotgun (WGS) entry which is preliminary data.</text>
</comment>
<protein>
    <submittedName>
        <fullName evidence="1">Uncharacterized protein</fullName>
    </submittedName>
</protein>
<dbReference type="EMBL" id="BAAATE010000002">
    <property type="protein sequence ID" value="GAA2645661.1"/>
    <property type="molecule type" value="Genomic_DNA"/>
</dbReference>
<sequence length="194" mass="21122">MSNYGRLASMSKATAATYEWLYQEFTDGVGETWLCVSFVRDMSPEEALRRIDVIPSSPLVGEGFGVAACPARGGTVLIEYGWGGIVHNKSDILSEGSSAAAVHVTINRADFAYYEDGRLITTFGLSSYRYREGTDPDRLAADVVELGMVIDGDEPGFVEPTRTMSALAADRSLSVNSWTTVQPYLAAVWRLTLC</sequence>
<evidence type="ECO:0000313" key="2">
    <source>
        <dbReference type="Proteomes" id="UP001501666"/>
    </source>
</evidence>